<feature type="compositionally biased region" description="Low complexity" evidence="5">
    <location>
        <begin position="283"/>
        <end position="303"/>
    </location>
</feature>
<protein>
    <submittedName>
        <fullName evidence="8">Permease of the drug/metabolite transporter (DMT) superfamily</fullName>
    </submittedName>
</protein>
<feature type="region of interest" description="Disordered" evidence="5">
    <location>
        <begin position="281"/>
        <end position="314"/>
    </location>
</feature>
<evidence type="ECO:0000256" key="1">
    <source>
        <dbReference type="ARBA" id="ARBA00004141"/>
    </source>
</evidence>
<accession>A0A1H6IVE2</accession>
<keyword evidence="4 6" id="KW-0472">Membrane</keyword>
<name>A0A1H6IVE2_9EURY</name>
<dbReference type="InterPro" id="IPR037185">
    <property type="entry name" value="EmrE-like"/>
</dbReference>
<gene>
    <name evidence="8" type="ORF">SAMN05192561_10437</name>
</gene>
<evidence type="ECO:0000313" key="9">
    <source>
        <dbReference type="Proteomes" id="UP000199215"/>
    </source>
</evidence>
<dbReference type="EMBL" id="FNWU01000004">
    <property type="protein sequence ID" value="SEH51667.1"/>
    <property type="molecule type" value="Genomic_DNA"/>
</dbReference>
<evidence type="ECO:0000256" key="3">
    <source>
        <dbReference type="ARBA" id="ARBA00022989"/>
    </source>
</evidence>
<feature type="transmembrane region" description="Helical" evidence="6">
    <location>
        <begin position="12"/>
        <end position="35"/>
    </location>
</feature>
<dbReference type="SUPFAM" id="SSF103481">
    <property type="entry name" value="Multidrug resistance efflux transporter EmrE"/>
    <property type="match status" value="1"/>
</dbReference>
<sequence length="314" mass="31647">MNGDSLLSSPISIAAAFSLLAVLWGGSFVAIEIGLEYFPPLLFAGARYAIAGGIVLGYAMVVGTRWLPRTRTEWTSIAVTGVLVIAVYHAFLYVGELYVPAAIAAVVVSLSPVLTAAFAAVLLPNERVGPVEIGGFLIGILGVALIANPSTGGLVSTELIGVGLVLASAASFALGAVLLRPLRTEFSIVALQGWAMVVGAGLLGVGAAVTGESIADVTLTPAAIGTLAYLALLSGVVAFLIYFALLDTIGPTQLHLIGYAEPVTAAAASWLASDISSTATRCSASWPSSSGSSSSNGTRSAGSFGPGSPRGPEP</sequence>
<feature type="transmembrane region" description="Helical" evidence="6">
    <location>
        <begin position="97"/>
        <end position="123"/>
    </location>
</feature>
<feature type="domain" description="EamA" evidence="7">
    <location>
        <begin position="160"/>
        <end position="272"/>
    </location>
</feature>
<dbReference type="Pfam" id="PF00892">
    <property type="entry name" value="EamA"/>
    <property type="match status" value="2"/>
</dbReference>
<feature type="transmembrane region" description="Helical" evidence="6">
    <location>
        <begin position="74"/>
        <end position="91"/>
    </location>
</feature>
<comment type="subcellular location">
    <subcellularLocation>
        <location evidence="1">Membrane</location>
        <topology evidence="1">Multi-pass membrane protein</topology>
    </subcellularLocation>
</comment>
<feature type="transmembrane region" description="Helical" evidence="6">
    <location>
        <begin position="41"/>
        <end position="62"/>
    </location>
</feature>
<dbReference type="GO" id="GO:0016020">
    <property type="term" value="C:membrane"/>
    <property type="evidence" value="ECO:0007669"/>
    <property type="project" value="UniProtKB-SubCell"/>
</dbReference>
<dbReference type="InterPro" id="IPR000620">
    <property type="entry name" value="EamA_dom"/>
</dbReference>
<evidence type="ECO:0000256" key="5">
    <source>
        <dbReference type="SAM" id="MobiDB-lite"/>
    </source>
</evidence>
<feature type="transmembrane region" description="Helical" evidence="6">
    <location>
        <begin position="159"/>
        <end position="179"/>
    </location>
</feature>
<dbReference type="PANTHER" id="PTHR32322">
    <property type="entry name" value="INNER MEMBRANE TRANSPORTER"/>
    <property type="match status" value="1"/>
</dbReference>
<feature type="transmembrane region" description="Helical" evidence="6">
    <location>
        <begin position="186"/>
        <end position="210"/>
    </location>
</feature>
<proteinExistence type="predicted"/>
<organism evidence="8 9">
    <name type="scientific">Halopenitus malekzadehii</name>
    <dbReference type="NCBI Taxonomy" id="1267564"/>
    <lineage>
        <taxon>Archaea</taxon>
        <taxon>Methanobacteriati</taxon>
        <taxon>Methanobacteriota</taxon>
        <taxon>Stenosarchaea group</taxon>
        <taxon>Halobacteria</taxon>
        <taxon>Halobacteriales</taxon>
        <taxon>Haloferacaceae</taxon>
        <taxon>Halopenitus</taxon>
    </lineage>
</organism>
<evidence type="ECO:0000259" key="7">
    <source>
        <dbReference type="Pfam" id="PF00892"/>
    </source>
</evidence>
<keyword evidence="2 6" id="KW-0812">Transmembrane</keyword>
<evidence type="ECO:0000256" key="2">
    <source>
        <dbReference type="ARBA" id="ARBA00022692"/>
    </source>
</evidence>
<evidence type="ECO:0000313" key="8">
    <source>
        <dbReference type="EMBL" id="SEH51667.1"/>
    </source>
</evidence>
<feature type="transmembrane region" description="Helical" evidence="6">
    <location>
        <begin position="222"/>
        <end position="245"/>
    </location>
</feature>
<evidence type="ECO:0000256" key="4">
    <source>
        <dbReference type="ARBA" id="ARBA00023136"/>
    </source>
</evidence>
<reference evidence="8 9" key="1">
    <citation type="submission" date="2016-10" db="EMBL/GenBank/DDBJ databases">
        <authorList>
            <person name="de Groot N.N."/>
        </authorList>
    </citation>
    <scope>NUCLEOTIDE SEQUENCE [LARGE SCALE GENOMIC DNA]</scope>
    <source>
        <strain evidence="8 9">IBRC-M10418</strain>
    </source>
</reference>
<keyword evidence="3 6" id="KW-1133">Transmembrane helix</keyword>
<evidence type="ECO:0000256" key="6">
    <source>
        <dbReference type="SAM" id="Phobius"/>
    </source>
</evidence>
<dbReference type="Proteomes" id="UP000199215">
    <property type="component" value="Unassembled WGS sequence"/>
</dbReference>
<dbReference type="STRING" id="1267564.SAMN05192561_10437"/>
<dbReference type="PANTHER" id="PTHR32322:SF2">
    <property type="entry name" value="EAMA DOMAIN-CONTAINING PROTEIN"/>
    <property type="match status" value="1"/>
</dbReference>
<feature type="transmembrane region" description="Helical" evidence="6">
    <location>
        <begin position="130"/>
        <end position="147"/>
    </location>
</feature>
<dbReference type="AlphaFoldDB" id="A0A1H6IVE2"/>
<dbReference type="InterPro" id="IPR050638">
    <property type="entry name" value="AA-Vitamin_Transporters"/>
</dbReference>
<keyword evidence="9" id="KW-1185">Reference proteome</keyword>
<feature type="domain" description="EamA" evidence="7">
    <location>
        <begin position="17"/>
        <end position="146"/>
    </location>
</feature>